<accession>I4B6K5</accession>
<dbReference type="RefSeq" id="WP_014803418.1">
    <property type="nucleotide sequence ID" value="NC_018020.1"/>
</dbReference>
<evidence type="ECO:0000313" key="2">
    <source>
        <dbReference type="EMBL" id="AFM12912.1"/>
    </source>
</evidence>
<dbReference type="PANTHER" id="PTHR34385:SF1">
    <property type="entry name" value="PEPTIDOGLYCAN L-ALANYL-D-GLUTAMATE ENDOPEPTIDASE CWLK"/>
    <property type="match status" value="1"/>
</dbReference>
<evidence type="ECO:0000313" key="3">
    <source>
        <dbReference type="Proteomes" id="UP000006048"/>
    </source>
</evidence>
<proteinExistence type="predicted"/>
<name>I4B6K5_TURPD</name>
<dbReference type="GO" id="GO:0006508">
    <property type="term" value="P:proteolysis"/>
    <property type="evidence" value="ECO:0007669"/>
    <property type="project" value="InterPro"/>
</dbReference>
<dbReference type="HOGENOM" id="CLU_081855_1_0_12"/>
<dbReference type="EMBL" id="CP002959">
    <property type="protein sequence ID" value="AFM12912.1"/>
    <property type="molecule type" value="Genomic_DNA"/>
</dbReference>
<reference evidence="2 3" key="1">
    <citation type="submission" date="2012-06" db="EMBL/GenBank/DDBJ databases">
        <title>The complete chromosome of genome of Turneriella parva DSM 21527.</title>
        <authorList>
            <consortium name="US DOE Joint Genome Institute (JGI-PGF)"/>
            <person name="Lucas S."/>
            <person name="Han J."/>
            <person name="Lapidus A."/>
            <person name="Bruce D."/>
            <person name="Goodwin L."/>
            <person name="Pitluck S."/>
            <person name="Peters L."/>
            <person name="Kyrpides N."/>
            <person name="Mavromatis K."/>
            <person name="Ivanova N."/>
            <person name="Mikhailova N."/>
            <person name="Chertkov O."/>
            <person name="Detter J.C."/>
            <person name="Tapia R."/>
            <person name="Han C."/>
            <person name="Land M."/>
            <person name="Hauser L."/>
            <person name="Markowitz V."/>
            <person name="Cheng J.-F."/>
            <person name="Hugenholtz P."/>
            <person name="Woyke T."/>
            <person name="Wu D."/>
            <person name="Gronow S."/>
            <person name="Wellnitz S."/>
            <person name="Brambilla E."/>
            <person name="Klenk H.-P."/>
            <person name="Eisen J.A."/>
        </authorList>
    </citation>
    <scope>NUCLEOTIDE SEQUENCE [LARGE SCALE GENOMIC DNA]</scope>
    <source>
        <strain evidence="3">ATCC BAA-1111 / DSM 21527 / NCTC 11395 / H</strain>
    </source>
</reference>
<evidence type="ECO:0000259" key="1">
    <source>
        <dbReference type="Pfam" id="PF02557"/>
    </source>
</evidence>
<protein>
    <submittedName>
        <fullName evidence="2">Peptidase M15B and M15C DD-carboxypeptidase VanY/endolysin</fullName>
    </submittedName>
</protein>
<dbReference type="Pfam" id="PF02557">
    <property type="entry name" value="VanY"/>
    <property type="match status" value="1"/>
</dbReference>
<keyword evidence="3" id="KW-1185">Reference proteome</keyword>
<dbReference type="PANTHER" id="PTHR34385">
    <property type="entry name" value="D-ALANYL-D-ALANINE CARBOXYPEPTIDASE"/>
    <property type="match status" value="1"/>
</dbReference>
<dbReference type="OrthoDB" id="9792074at2"/>
<gene>
    <name evidence="2" type="ordered locus">Turpa_2267</name>
</gene>
<dbReference type="Proteomes" id="UP000006048">
    <property type="component" value="Chromosome"/>
</dbReference>
<dbReference type="CDD" id="cd14847">
    <property type="entry name" value="DD-carboxypeptidase_like"/>
    <property type="match status" value="1"/>
</dbReference>
<dbReference type="GO" id="GO:0008233">
    <property type="term" value="F:peptidase activity"/>
    <property type="evidence" value="ECO:0007669"/>
    <property type="project" value="InterPro"/>
</dbReference>
<dbReference type="KEGG" id="tpx:Turpa_2267"/>
<dbReference type="SUPFAM" id="SSF55166">
    <property type="entry name" value="Hedgehog/DD-peptidase"/>
    <property type="match status" value="1"/>
</dbReference>
<dbReference type="AlphaFoldDB" id="I4B6K5"/>
<dbReference type="InterPro" id="IPR052179">
    <property type="entry name" value="DD-CPase-like"/>
</dbReference>
<organism evidence="2 3">
    <name type="scientific">Turneriella parva (strain ATCC BAA-1111 / DSM 21527 / NCTC 11395 / H)</name>
    <name type="common">Leptospira parva</name>
    <dbReference type="NCBI Taxonomy" id="869212"/>
    <lineage>
        <taxon>Bacteria</taxon>
        <taxon>Pseudomonadati</taxon>
        <taxon>Spirochaetota</taxon>
        <taxon>Spirochaetia</taxon>
        <taxon>Leptospirales</taxon>
        <taxon>Leptospiraceae</taxon>
        <taxon>Turneriella</taxon>
    </lineage>
</organism>
<dbReference type="InterPro" id="IPR003709">
    <property type="entry name" value="VanY-like_core_dom"/>
</dbReference>
<feature type="domain" description="D-alanyl-D-alanine carboxypeptidase-like core" evidence="1">
    <location>
        <begin position="55"/>
        <end position="211"/>
    </location>
</feature>
<dbReference type="STRING" id="869212.Turpa_2267"/>
<sequence>MRARFVRQSLVLGSLYILTSLFAQADLRVINGKFSPEKRREFVPVPAALSPGRKQYLHAETLAALAKLAEAAKKSGFNLTVVSATRNFTTQKAIWEEKFTGKRLVGGKNLATAVKSDEERALTILNFSSMPGTSRHHWGTDIDFHEAKMTAPALHNSSFKSGRGLEFYNWLVANGPKFGFCQPYNGDPNSRHAGKFAHGYQEERWHWSYRPLASQYLKRYQQNAGALEPSGFAGDKASAKFYMDYVQNIDASCY</sequence>
<dbReference type="InterPro" id="IPR009045">
    <property type="entry name" value="Zn_M74/Hedgehog-like"/>
</dbReference>
<dbReference type="Gene3D" id="3.30.1380.10">
    <property type="match status" value="1"/>
</dbReference>